<evidence type="ECO:0000256" key="12">
    <source>
        <dbReference type="ARBA" id="ARBA00038313"/>
    </source>
</evidence>
<dbReference type="InterPro" id="IPR035587">
    <property type="entry name" value="DUS-like_FMN-bd"/>
</dbReference>
<keyword evidence="24" id="KW-1185">Reference proteome</keyword>
<feature type="region of interest" description="Disordered" evidence="21">
    <location>
        <begin position="366"/>
        <end position="423"/>
    </location>
</feature>
<evidence type="ECO:0000256" key="21">
    <source>
        <dbReference type="SAM" id="MobiDB-lite"/>
    </source>
</evidence>
<evidence type="ECO:0000256" key="14">
    <source>
        <dbReference type="ARBA" id="ARBA00047287"/>
    </source>
</evidence>
<evidence type="ECO:0000256" key="6">
    <source>
        <dbReference type="ARBA" id="ARBA00022643"/>
    </source>
</evidence>
<evidence type="ECO:0000256" key="3">
    <source>
        <dbReference type="ARBA" id="ARBA00004496"/>
    </source>
</evidence>
<keyword evidence="6" id="KW-0288">FMN</keyword>
<keyword evidence="7" id="KW-0819">tRNA processing</keyword>
<gene>
    <name evidence="23" type="ORF">B7P43_G12649</name>
</gene>
<evidence type="ECO:0000256" key="18">
    <source>
        <dbReference type="ARBA" id="ARBA00053643"/>
    </source>
</evidence>
<dbReference type="Proteomes" id="UP000235965">
    <property type="component" value="Unassembled WGS sequence"/>
</dbReference>
<feature type="compositionally biased region" description="Basic and acidic residues" evidence="21">
    <location>
        <begin position="533"/>
        <end position="542"/>
    </location>
</feature>
<dbReference type="PROSITE" id="PS01136">
    <property type="entry name" value="UPF0034"/>
    <property type="match status" value="1"/>
</dbReference>
<evidence type="ECO:0000256" key="20">
    <source>
        <dbReference type="ARBA" id="ARBA00077078"/>
    </source>
</evidence>
<evidence type="ECO:0000256" key="7">
    <source>
        <dbReference type="ARBA" id="ARBA00022694"/>
    </source>
</evidence>
<keyword evidence="11" id="KW-0539">Nucleus</keyword>
<keyword evidence="8" id="KW-0521">NADP</keyword>
<protein>
    <recommendedName>
        <fullName evidence="19">tRNA-dihydrouridine(16/17) synthase [NAD(P)(+)]-like</fullName>
        <ecNumber evidence="13">1.3.1.88</ecNumber>
    </recommendedName>
    <alternativeName>
        <fullName evidence="20">tRNA-dihydrouridine synthase 1-like</fullName>
    </alternativeName>
</protein>
<evidence type="ECO:0000256" key="10">
    <source>
        <dbReference type="ARBA" id="ARBA00023027"/>
    </source>
</evidence>
<dbReference type="GO" id="GO:0005634">
    <property type="term" value="C:nucleus"/>
    <property type="evidence" value="ECO:0007669"/>
    <property type="project" value="UniProtKB-SubCell"/>
</dbReference>
<dbReference type="OrthoDB" id="272303at2759"/>
<dbReference type="Pfam" id="PF01207">
    <property type="entry name" value="Dus"/>
    <property type="match status" value="1"/>
</dbReference>
<dbReference type="GO" id="GO:0017150">
    <property type="term" value="F:tRNA dihydrouridine synthase activity"/>
    <property type="evidence" value="ECO:0007669"/>
    <property type="project" value="InterPro"/>
</dbReference>
<evidence type="ECO:0000256" key="17">
    <source>
        <dbReference type="ARBA" id="ARBA00049467"/>
    </source>
</evidence>
<evidence type="ECO:0000256" key="15">
    <source>
        <dbReference type="ARBA" id="ARBA00047652"/>
    </source>
</evidence>
<dbReference type="EMBL" id="NEVH01011885">
    <property type="protein sequence ID" value="PNF31297.1"/>
    <property type="molecule type" value="Genomic_DNA"/>
</dbReference>
<dbReference type="SUPFAM" id="SSF51395">
    <property type="entry name" value="FMN-linked oxidoreductases"/>
    <property type="match status" value="1"/>
</dbReference>
<organism evidence="23 24">
    <name type="scientific">Cryptotermes secundus</name>
    <dbReference type="NCBI Taxonomy" id="105785"/>
    <lineage>
        <taxon>Eukaryota</taxon>
        <taxon>Metazoa</taxon>
        <taxon>Ecdysozoa</taxon>
        <taxon>Arthropoda</taxon>
        <taxon>Hexapoda</taxon>
        <taxon>Insecta</taxon>
        <taxon>Pterygota</taxon>
        <taxon>Neoptera</taxon>
        <taxon>Polyneoptera</taxon>
        <taxon>Dictyoptera</taxon>
        <taxon>Blattodea</taxon>
        <taxon>Blattoidea</taxon>
        <taxon>Termitoidae</taxon>
        <taxon>Kalotermitidae</taxon>
        <taxon>Cryptotermitinae</taxon>
        <taxon>Cryptotermes</taxon>
    </lineage>
</organism>
<evidence type="ECO:0000259" key="22">
    <source>
        <dbReference type="Pfam" id="PF01207"/>
    </source>
</evidence>
<evidence type="ECO:0000256" key="5">
    <source>
        <dbReference type="ARBA" id="ARBA00022630"/>
    </source>
</evidence>
<proteinExistence type="inferred from homology"/>
<dbReference type="STRING" id="105785.A0A2J7QRU7"/>
<comment type="cofactor">
    <cofactor evidence="1">
        <name>FMN</name>
        <dbReference type="ChEBI" id="CHEBI:58210"/>
    </cofactor>
</comment>
<evidence type="ECO:0000256" key="1">
    <source>
        <dbReference type="ARBA" id="ARBA00001917"/>
    </source>
</evidence>
<dbReference type="FunCoup" id="A0A2J7QRU7">
    <property type="interactions" value="1549"/>
</dbReference>
<comment type="catalytic activity">
    <reaction evidence="14">
        <text>5,6-dihydrouridine(17) in tRNA + NAD(+) = uridine(17) in tRNA + NADH + H(+)</text>
        <dbReference type="Rhea" id="RHEA:53372"/>
        <dbReference type="Rhea" id="RHEA-COMP:13541"/>
        <dbReference type="Rhea" id="RHEA-COMP:13542"/>
        <dbReference type="ChEBI" id="CHEBI:15378"/>
        <dbReference type="ChEBI" id="CHEBI:57540"/>
        <dbReference type="ChEBI" id="CHEBI:57945"/>
        <dbReference type="ChEBI" id="CHEBI:65315"/>
        <dbReference type="ChEBI" id="CHEBI:74443"/>
        <dbReference type="EC" id="1.3.1.88"/>
    </reaction>
    <physiologicalReaction direction="right-to-left" evidence="14">
        <dbReference type="Rhea" id="RHEA:53374"/>
    </physiologicalReaction>
</comment>
<evidence type="ECO:0000256" key="19">
    <source>
        <dbReference type="ARBA" id="ARBA00068883"/>
    </source>
</evidence>
<dbReference type="PANTHER" id="PTHR11082">
    <property type="entry name" value="TRNA-DIHYDROURIDINE SYNTHASE"/>
    <property type="match status" value="1"/>
</dbReference>
<keyword evidence="4" id="KW-0963">Cytoplasm</keyword>
<feature type="domain" description="DUS-like FMN-binding" evidence="22">
    <location>
        <begin position="23"/>
        <end position="273"/>
    </location>
</feature>
<dbReference type="PANTHER" id="PTHR11082:SF5">
    <property type="entry name" value="TRNA-DIHYDROURIDINE(16_17) SYNTHASE [NAD(P)(+)]-LIKE"/>
    <property type="match status" value="1"/>
</dbReference>
<keyword evidence="9" id="KW-0560">Oxidoreductase</keyword>
<evidence type="ECO:0000256" key="13">
    <source>
        <dbReference type="ARBA" id="ARBA00038890"/>
    </source>
</evidence>
<accession>A0A2J7QRU7</accession>
<reference evidence="23 24" key="1">
    <citation type="submission" date="2017-12" db="EMBL/GenBank/DDBJ databases">
        <title>Hemimetabolous genomes reveal molecular basis of termite eusociality.</title>
        <authorList>
            <person name="Harrison M.C."/>
            <person name="Jongepier E."/>
            <person name="Robertson H.M."/>
            <person name="Arning N."/>
            <person name="Bitard-Feildel T."/>
            <person name="Chao H."/>
            <person name="Childers C.P."/>
            <person name="Dinh H."/>
            <person name="Doddapaneni H."/>
            <person name="Dugan S."/>
            <person name="Gowin J."/>
            <person name="Greiner C."/>
            <person name="Han Y."/>
            <person name="Hu H."/>
            <person name="Hughes D.S.T."/>
            <person name="Huylmans A.-K."/>
            <person name="Kemena C."/>
            <person name="Kremer L.P.M."/>
            <person name="Lee S.L."/>
            <person name="Lopez-Ezquerra A."/>
            <person name="Mallet L."/>
            <person name="Monroy-Kuhn J.M."/>
            <person name="Moser A."/>
            <person name="Murali S.C."/>
            <person name="Muzny D.M."/>
            <person name="Otani S."/>
            <person name="Piulachs M.-D."/>
            <person name="Poelchau M."/>
            <person name="Qu J."/>
            <person name="Schaub F."/>
            <person name="Wada-Katsumata A."/>
            <person name="Worley K.C."/>
            <person name="Xie Q."/>
            <person name="Ylla G."/>
            <person name="Poulsen M."/>
            <person name="Gibbs R.A."/>
            <person name="Schal C."/>
            <person name="Richards S."/>
            <person name="Belles X."/>
            <person name="Korb J."/>
            <person name="Bornberg-Bauer E."/>
        </authorList>
    </citation>
    <scope>NUCLEOTIDE SEQUENCE [LARGE SCALE GENOMIC DNA]</scope>
    <source>
        <tissue evidence="23">Whole body</tissue>
    </source>
</reference>
<evidence type="ECO:0000256" key="2">
    <source>
        <dbReference type="ARBA" id="ARBA00004123"/>
    </source>
</evidence>
<dbReference type="AlphaFoldDB" id="A0A2J7QRU7"/>
<evidence type="ECO:0000313" key="23">
    <source>
        <dbReference type="EMBL" id="PNF31297.1"/>
    </source>
</evidence>
<dbReference type="CDD" id="cd02801">
    <property type="entry name" value="DUS_like_FMN"/>
    <property type="match status" value="1"/>
</dbReference>
<feature type="compositionally biased region" description="Polar residues" evidence="21">
    <location>
        <begin position="556"/>
        <end position="565"/>
    </location>
</feature>
<feature type="compositionally biased region" description="Basic residues" evidence="21">
    <location>
        <begin position="404"/>
        <end position="416"/>
    </location>
</feature>
<comment type="catalytic activity">
    <reaction evidence="17">
        <text>5,6-dihydrouridine(17) in tRNA + NADP(+) = uridine(17) in tRNA + NADPH + H(+)</text>
        <dbReference type="Rhea" id="RHEA:53368"/>
        <dbReference type="Rhea" id="RHEA-COMP:13541"/>
        <dbReference type="Rhea" id="RHEA-COMP:13542"/>
        <dbReference type="ChEBI" id="CHEBI:15378"/>
        <dbReference type="ChEBI" id="CHEBI:57783"/>
        <dbReference type="ChEBI" id="CHEBI:58349"/>
        <dbReference type="ChEBI" id="CHEBI:65315"/>
        <dbReference type="ChEBI" id="CHEBI:74443"/>
        <dbReference type="EC" id="1.3.1.88"/>
    </reaction>
    <physiologicalReaction direction="right-to-left" evidence="17">
        <dbReference type="Rhea" id="RHEA:53370"/>
    </physiologicalReaction>
</comment>
<dbReference type="InterPro" id="IPR013785">
    <property type="entry name" value="Aldolase_TIM"/>
</dbReference>
<keyword evidence="5" id="KW-0285">Flavoprotein</keyword>
<evidence type="ECO:0000256" key="11">
    <source>
        <dbReference type="ARBA" id="ARBA00023242"/>
    </source>
</evidence>
<dbReference type="Gene3D" id="3.20.20.70">
    <property type="entry name" value="Aldolase class I"/>
    <property type="match status" value="1"/>
</dbReference>
<name>A0A2J7QRU7_9NEOP</name>
<comment type="similarity">
    <text evidence="12">Belongs to the Dus family. Dus1 subfamily.</text>
</comment>
<feature type="region of interest" description="Disordered" evidence="21">
    <location>
        <begin position="533"/>
        <end position="581"/>
    </location>
</feature>
<dbReference type="GO" id="GO:0005737">
    <property type="term" value="C:cytoplasm"/>
    <property type="evidence" value="ECO:0007669"/>
    <property type="project" value="UniProtKB-SubCell"/>
</dbReference>
<sequence length="581" mass="65732">MLPPSELGMQFWKEALGSPCYLVAPMVDASELAWRLLSRRHGAHLCYTPMLHSSVFIRDPKYRKEALASCVEDRPLIVQFCANDAQVLLEAALLAEPHCDAIDINLGCPQAIARRGHYGAFLQDDWPLLTDMVSTLHQELSIPVTCKIRVYEDIGHTVEYARMLEAAGCQMLTVHGRTKEQKGPLTGLASWEHIRAVREGVNIPVIANGNIQCLEDVKRCLAETGVQGVMSAEGNLYNPSIFEGHNPAAWEMALEYLDLAEKYPCPISYVRGHLFKLFQHCLCLPENFELRADLATGSDLSDFRSTVLQLRDCYLPYHEGTKTWAGDTGIGYNLIHPPWICQPYMRITPEEHLKKLVEKQNRNADVNQFEGESGSGEAEKENQDSMAMKRPREGSVESTDSKNMSKRKMKKLRKLQRNPNKNFHGRRGVDKCVDCPNPVGSKCDFRLCKACCRTKCYLENKDCGGHRILIKTRREKAREYAALEQHKAESQSNGTRGHYRAHCEVQKNTELNVMQAGQVSAVRQEQCFQLDKKQKMTKEQDVQRVPNVESTENRTSDSLTNSNEHQYIVETVGNVPQHESS</sequence>
<evidence type="ECO:0000256" key="16">
    <source>
        <dbReference type="ARBA" id="ARBA00048934"/>
    </source>
</evidence>
<comment type="caution">
    <text evidence="23">The sequence shown here is derived from an EMBL/GenBank/DDBJ whole genome shotgun (WGS) entry which is preliminary data.</text>
</comment>
<dbReference type="EC" id="1.3.1.88" evidence="13"/>
<evidence type="ECO:0000256" key="8">
    <source>
        <dbReference type="ARBA" id="ARBA00022857"/>
    </source>
</evidence>
<comment type="catalytic activity">
    <reaction evidence="15">
        <text>5,6-dihydrouridine(16) in tRNA + NADP(+) = uridine(16) in tRNA + NADPH + H(+)</text>
        <dbReference type="Rhea" id="RHEA:53376"/>
        <dbReference type="Rhea" id="RHEA-COMP:13543"/>
        <dbReference type="Rhea" id="RHEA-COMP:13544"/>
        <dbReference type="ChEBI" id="CHEBI:15378"/>
        <dbReference type="ChEBI" id="CHEBI:57783"/>
        <dbReference type="ChEBI" id="CHEBI:58349"/>
        <dbReference type="ChEBI" id="CHEBI:65315"/>
        <dbReference type="ChEBI" id="CHEBI:74443"/>
        <dbReference type="EC" id="1.3.1.88"/>
    </reaction>
    <physiologicalReaction direction="right-to-left" evidence="15">
        <dbReference type="Rhea" id="RHEA:53378"/>
    </physiologicalReaction>
</comment>
<evidence type="ECO:0000256" key="4">
    <source>
        <dbReference type="ARBA" id="ARBA00022490"/>
    </source>
</evidence>
<dbReference type="FunFam" id="3.20.20.70:FF:000081">
    <property type="entry name" value="Dihydrouridine synthase 1 like"/>
    <property type="match status" value="1"/>
</dbReference>
<keyword evidence="10" id="KW-0520">NAD</keyword>
<dbReference type="InParanoid" id="A0A2J7QRU7"/>
<evidence type="ECO:0000256" key="9">
    <source>
        <dbReference type="ARBA" id="ARBA00023002"/>
    </source>
</evidence>
<dbReference type="InterPro" id="IPR018517">
    <property type="entry name" value="tRNA_hU_synthase_CS"/>
</dbReference>
<comment type="function">
    <text evidence="18">Catalyzes the synthesis of dihydrouridine, a modified base found in the D-loop of most tRNAs. Specifically modifies U16 and U17 in cytoplasmic tRNAs. Affects the level of some mature tRNA and thereby the total cellular translation.</text>
</comment>
<evidence type="ECO:0000313" key="24">
    <source>
        <dbReference type="Proteomes" id="UP000235965"/>
    </source>
</evidence>
<comment type="subcellular location">
    <subcellularLocation>
        <location evidence="3">Cytoplasm</location>
    </subcellularLocation>
    <subcellularLocation>
        <location evidence="2">Nucleus</location>
    </subcellularLocation>
</comment>
<dbReference type="GO" id="GO:0050660">
    <property type="term" value="F:flavin adenine dinucleotide binding"/>
    <property type="evidence" value="ECO:0007669"/>
    <property type="project" value="InterPro"/>
</dbReference>
<comment type="catalytic activity">
    <reaction evidence="16">
        <text>5,6-dihydrouridine(16) in tRNA + NAD(+) = uridine(16) in tRNA + NADH + H(+)</text>
        <dbReference type="Rhea" id="RHEA:53380"/>
        <dbReference type="Rhea" id="RHEA-COMP:13543"/>
        <dbReference type="Rhea" id="RHEA-COMP:13544"/>
        <dbReference type="ChEBI" id="CHEBI:15378"/>
        <dbReference type="ChEBI" id="CHEBI:57540"/>
        <dbReference type="ChEBI" id="CHEBI:57945"/>
        <dbReference type="ChEBI" id="CHEBI:65315"/>
        <dbReference type="ChEBI" id="CHEBI:74443"/>
        <dbReference type="EC" id="1.3.1.88"/>
    </reaction>
    <physiologicalReaction direction="right-to-left" evidence="16">
        <dbReference type="Rhea" id="RHEA:53382"/>
    </physiologicalReaction>
</comment>